<gene>
    <name evidence="13" type="ORF">J0S82_012465</name>
</gene>
<dbReference type="FunFam" id="2.10.70.10:FF:000045">
    <property type="entry name" value="Pappalysin 1"/>
    <property type="match status" value="1"/>
</dbReference>
<reference evidence="13" key="1">
    <citation type="journal article" date="2021" name="Evol. Appl.">
        <title>The genome of the Pyrenean desman and the effects of bottlenecks and inbreeding on the genomic landscape of an endangered species.</title>
        <authorList>
            <person name="Escoda L."/>
            <person name="Castresana J."/>
        </authorList>
    </citation>
    <scope>NUCLEOTIDE SEQUENCE</scope>
    <source>
        <strain evidence="13">IBE-C5619</strain>
    </source>
</reference>
<dbReference type="GO" id="GO:0004222">
    <property type="term" value="F:metalloendopeptidase activity"/>
    <property type="evidence" value="ECO:0007669"/>
    <property type="project" value="TreeGrafter"/>
</dbReference>
<feature type="disulfide bond" evidence="10">
    <location>
        <begin position="525"/>
        <end position="568"/>
    </location>
</feature>
<evidence type="ECO:0000256" key="9">
    <source>
        <dbReference type="ARBA" id="ARBA00077848"/>
    </source>
</evidence>
<dbReference type="AlphaFoldDB" id="A0A8J6B1P8"/>
<keyword evidence="10" id="KW-0768">Sushi</keyword>
<dbReference type="SMART" id="SM00032">
    <property type="entry name" value="CCP"/>
    <property type="match status" value="4"/>
</dbReference>
<evidence type="ECO:0000256" key="1">
    <source>
        <dbReference type="ARBA" id="ARBA00022737"/>
    </source>
</evidence>
<evidence type="ECO:0000259" key="12">
    <source>
        <dbReference type="PROSITE" id="PS50923"/>
    </source>
</evidence>
<dbReference type="InterPro" id="IPR000800">
    <property type="entry name" value="Notch_dom"/>
</dbReference>
<organism evidence="13 14">
    <name type="scientific">Galemys pyrenaicus</name>
    <name type="common">Iberian desman</name>
    <name type="synonym">Pyrenean desman</name>
    <dbReference type="NCBI Taxonomy" id="202257"/>
    <lineage>
        <taxon>Eukaryota</taxon>
        <taxon>Metazoa</taxon>
        <taxon>Chordata</taxon>
        <taxon>Craniata</taxon>
        <taxon>Vertebrata</taxon>
        <taxon>Euteleostomi</taxon>
        <taxon>Mammalia</taxon>
        <taxon>Eutheria</taxon>
        <taxon>Laurasiatheria</taxon>
        <taxon>Eulipotyphla</taxon>
        <taxon>Talpidae</taxon>
        <taxon>Galemys</taxon>
    </lineage>
</organism>
<feature type="compositionally biased region" description="Polar residues" evidence="11">
    <location>
        <begin position="24"/>
        <end position="38"/>
    </location>
</feature>
<evidence type="ECO:0000313" key="14">
    <source>
        <dbReference type="Proteomes" id="UP000700334"/>
    </source>
</evidence>
<evidence type="ECO:0000256" key="5">
    <source>
        <dbReference type="ARBA" id="ARBA00065954"/>
    </source>
</evidence>
<name>A0A8J6B1P8_GALPY</name>
<evidence type="ECO:0000256" key="11">
    <source>
        <dbReference type="SAM" id="MobiDB-lite"/>
    </source>
</evidence>
<feature type="compositionally biased region" description="Basic and acidic residues" evidence="11">
    <location>
        <begin position="1"/>
        <end position="12"/>
    </location>
</feature>
<feature type="domain" description="Sushi" evidence="12">
    <location>
        <begin position="523"/>
        <end position="583"/>
    </location>
</feature>
<dbReference type="OrthoDB" id="536211at2759"/>
<sequence>IGSQKKGQEKLWPDTAAPSGGEELSTNGSKFCSPSNGQDAGRSLLQLRQHSRSSTFFCDAYGAGFTLEGAKSWVKETKASPENQSPGTPPVPFVTTLVACGKALFSQCATRPPEMPLNVQLHTGLHKQENCVCSPMPGNLPPNLPQEHRTQRPTPEFVPVCRTKVIDLSEGISQHAWYPCTISYPYSQLAQTTFWLRAYFSQPMVAAAVIVHLVTDGTYYGDQKQETISVQLLDTKDQSHDLGLHVLSCRNNPLIIPVVHDLSQPFYHSQAVRVSFSSPLVAISGVALRSFDNFDPVTLSSCQRGETYSPTEQSCVHFACEATDCPELAVQNASLNCSSSDRYHGAQCTVSCQTGHVLQIRRDDELIKSQTGPSVTVTCTEGKWNKQVACEPVDCGLPDQHHVYAASFSCLEGTTFGSKCSFQCRHPAQLKGNNSLLTCMEDGLWSFPEALCELMCLAPPPVPNADLQTARCRENKHKVGSFCKYKCKPGYHVPSSSRKSKKRAFKTQCTQDGSWQEGACVPVTCDPPPPKFHGLYQCTHGFQFNSECRIKCEDSDATQGRGSNVIHCRKDGTWSGSFHVCQEMQGQCSAPDQLNSNLKLQCPEGYAIGSECSTSCLDHNSESIVLPVNVSVRDIPHWLNPTRVESVVCTAGLKWYPHPSLIHCVKGCEPFMGDNYCDAINNRAFCNYDGGDCCASTVKTKKVTPFPMSCDLQGDCACRDPQAQEHSRKDLRGYSHG</sequence>
<evidence type="ECO:0000256" key="7">
    <source>
        <dbReference type="ARBA" id="ARBA00067550"/>
    </source>
</evidence>
<comment type="catalytic activity">
    <reaction evidence="4">
        <text>Cleavage of the 135-Met-|-Lys-136 bond in insulin-like growth factor binding protein (IGFBP)-4, and the 143-Ser-|-Lys-144 bond in IGFBP-5.</text>
        <dbReference type="EC" id="3.4.24.79"/>
    </reaction>
</comment>
<keyword evidence="2 10" id="KW-1015">Disulfide bond</keyword>
<dbReference type="Pfam" id="PF00084">
    <property type="entry name" value="Sushi"/>
    <property type="match status" value="3"/>
</dbReference>
<dbReference type="InterPro" id="IPR035976">
    <property type="entry name" value="Sushi/SCR/CCP_sf"/>
</dbReference>
<keyword evidence="1" id="KW-0677">Repeat</keyword>
<dbReference type="FunFam" id="2.10.70.10:FF:000057">
    <property type="entry name" value="Pappalysin 1"/>
    <property type="match status" value="1"/>
</dbReference>
<dbReference type="Proteomes" id="UP000700334">
    <property type="component" value="Unassembled WGS sequence"/>
</dbReference>
<dbReference type="PANTHER" id="PTHR46130:SF2">
    <property type="entry name" value="PAPPALYSIN-1"/>
    <property type="match status" value="1"/>
</dbReference>
<dbReference type="CDD" id="cd00033">
    <property type="entry name" value="CCP"/>
    <property type="match status" value="3"/>
</dbReference>
<comment type="caution">
    <text evidence="13">The sequence shown here is derived from an EMBL/GenBank/DDBJ whole genome shotgun (WGS) entry which is preliminary data.</text>
</comment>
<evidence type="ECO:0000256" key="6">
    <source>
        <dbReference type="ARBA" id="ARBA00066853"/>
    </source>
</evidence>
<dbReference type="GO" id="GO:0006508">
    <property type="term" value="P:proteolysis"/>
    <property type="evidence" value="ECO:0007669"/>
    <property type="project" value="TreeGrafter"/>
</dbReference>
<comment type="caution">
    <text evidence="10">Lacks conserved residue(s) required for the propagation of feature annotation.</text>
</comment>
<dbReference type="EMBL" id="JAGFMF010011623">
    <property type="protein sequence ID" value="KAG8518839.1"/>
    <property type="molecule type" value="Genomic_DNA"/>
</dbReference>
<feature type="non-terminal residue" evidence="13">
    <location>
        <position position="737"/>
    </location>
</feature>
<dbReference type="SMART" id="SM00004">
    <property type="entry name" value="NL"/>
    <property type="match status" value="1"/>
</dbReference>
<accession>A0A8J6B1P8</accession>
<protein>
    <recommendedName>
        <fullName evidence="7">Pappalysin-1</fullName>
        <ecNumber evidence="6">3.4.24.79</ecNumber>
    </recommendedName>
    <alternativeName>
        <fullName evidence="8">Insulin-like growth factor-dependent IGF-binding protein 4 protease</fullName>
    </alternativeName>
    <alternativeName>
        <fullName evidence="9">Pregnancy-associated plasma protein A</fullName>
    </alternativeName>
</protein>
<feature type="domain" description="Sushi" evidence="12">
    <location>
        <begin position="393"/>
        <end position="454"/>
    </location>
</feature>
<dbReference type="Gene3D" id="2.10.70.10">
    <property type="entry name" value="Complement Module, domain 1"/>
    <property type="match status" value="4"/>
</dbReference>
<keyword evidence="14" id="KW-1185">Reference proteome</keyword>
<evidence type="ECO:0000256" key="3">
    <source>
        <dbReference type="ARBA" id="ARBA00023180"/>
    </source>
</evidence>
<dbReference type="FunFam" id="2.10.70.10:FF:000068">
    <property type="entry name" value="Pappalysin 1"/>
    <property type="match status" value="1"/>
</dbReference>
<comment type="subunit">
    <text evidence="5">Homodimer; disulfide-linked. In pregnancy serum, predominantly found as a disulfide-linked 2:2 heterotetramer with the proform of PRG2.</text>
</comment>
<keyword evidence="3" id="KW-0325">Glycoprotein</keyword>
<dbReference type="PANTHER" id="PTHR46130">
    <property type="entry name" value="LAMGL DOMAIN-CONTAINING PROTEIN"/>
    <property type="match status" value="1"/>
</dbReference>
<evidence type="ECO:0000256" key="2">
    <source>
        <dbReference type="ARBA" id="ARBA00023157"/>
    </source>
</evidence>
<dbReference type="SUPFAM" id="SSF57535">
    <property type="entry name" value="Complement control module/SCR domain"/>
    <property type="match status" value="4"/>
</dbReference>
<evidence type="ECO:0000256" key="8">
    <source>
        <dbReference type="ARBA" id="ARBA00075042"/>
    </source>
</evidence>
<evidence type="ECO:0000256" key="4">
    <source>
        <dbReference type="ARBA" id="ARBA00052840"/>
    </source>
</evidence>
<dbReference type="GO" id="GO:0005615">
    <property type="term" value="C:extracellular space"/>
    <property type="evidence" value="ECO:0007669"/>
    <property type="project" value="TreeGrafter"/>
</dbReference>
<evidence type="ECO:0000256" key="10">
    <source>
        <dbReference type="PROSITE-ProRule" id="PRU00302"/>
    </source>
</evidence>
<dbReference type="GO" id="GO:0007166">
    <property type="term" value="P:cell surface receptor signaling pathway"/>
    <property type="evidence" value="ECO:0007669"/>
    <property type="project" value="TreeGrafter"/>
</dbReference>
<dbReference type="InterPro" id="IPR000436">
    <property type="entry name" value="Sushi_SCR_CCP_dom"/>
</dbReference>
<dbReference type="InterPro" id="IPR043543">
    <property type="entry name" value="PAPPA/PAPPA2"/>
</dbReference>
<proteinExistence type="predicted"/>
<evidence type="ECO:0000313" key="13">
    <source>
        <dbReference type="EMBL" id="KAG8518839.1"/>
    </source>
</evidence>
<feature type="region of interest" description="Disordered" evidence="11">
    <location>
        <begin position="1"/>
        <end position="38"/>
    </location>
</feature>
<dbReference type="PROSITE" id="PS50923">
    <property type="entry name" value="SUSHI"/>
    <property type="match status" value="2"/>
</dbReference>
<dbReference type="FunFam" id="2.10.70.10:FF:000061">
    <property type="entry name" value="Pappalysin 1"/>
    <property type="match status" value="1"/>
</dbReference>
<dbReference type="EC" id="3.4.24.79" evidence="6"/>